<accession>A0A382IPS0</accession>
<dbReference type="PROSITE" id="PS51161">
    <property type="entry name" value="ATP_CONE"/>
    <property type="match status" value="1"/>
</dbReference>
<dbReference type="PANTHER" id="PTHR30455">
    <property type="entry name" value="TRANSCRIPTIONAL REPRESSOR NRDR"/>
    <property type="match status" value="1"/>
</dbReference>
<gene>
    <name evidence="8" type="ORF">METZ01_LOCUS254103</name>
</gene>
<dbReference type="Pfam" id="PF03477">
    <property type="entry name" value="ATP-cone"/>
    <property type="match status" value="1"/>
</dbReference>
<feature type="domain" description="ATP-cone" evidence="7">
    <location>
        <begin position="49"/>
        <end position="139"/>
    </location>
</feature>
<dbReference type="AlphaFoldDB" id="A0A382IPS0"/>
<dbReference type="InterPro" id="IPR055173">
    <property type="entry name" value="NrdR-like_N"/>
</dbReference>
<dbReference type="EMBL" id="UINC01068540">
    <property type="protein sequence ID" value="SVC01249.1"/>
    <property type="molecule type" value="Genomic_DNA"/>
</dbReference>
<name>A0A382IPS0_9ZZZZ</name>
<dbReference type="InterPro" id="IPR005144">
    <property type="entry name" value="ATP-cone_dom"/>
</dbReference>
<dbReference type="GO" id="GO:0008270">
    <property type="term" value="F:zinc ion binding"/>
    <property type="evidence" value="ECO:0007669"/>
    <property type="project" value="InterPro"/>
</dbReference>
<dbReference type="Pfam" id="PF22811">
    <property type="entry name" value="Zn_ribbon_NrdR"/>
    <property type="match status" value="1"/>
</dbReference>
<protein>
    <recommendedName>
        <fullName evidence="7">ATP-cone domain-containing protein</fullName>
    </recommendedName>
</protein>
<evidence type="ECO:0000256" key="2">
    <source>
        <dbReference type="ARBA" id="ARBA00022741"/>
    </source>
</evidence>
<dbReference type="GO" id="GO:0003677">
    <property type="term" value="F:DNA binding"/>
    <property type="evidence" value="ECO:0007669"/>
    <property type="project" value="UniProtKB-KW"/>
</dbReference>
<dbReference type="InterPro" id="IPR003796">
    <property type="entry name" value="RNR_NrdR-like"/>
</dbReference>
<reference evidence="8" key="1">
    <citation type="submission" date="2018-05" db="EMBL/GenBank/DDBJ databases">
        <authorList>
            <person name="Lanie J.A."/>
            <person name="Ng W.-L."/>
            <person name="Kazmierczak K.M."/>
            <person name="Andrzejewski T.M."/>
            <person name="Davidsen T.M."/>
            <person name="Wayne K.J."/>
            <person name="Tettelin H."/>
            <person name="Glass J.I."/>
            <person name="Rusch D."/>
            <person name="Podicherti R."/>
            <person name="Tsui H.-C.T."/>
            <person name="Winkler M.E."/>
        </authorList>
    </citation>
    <scope>NUCLEOTIDE SEQUENCE</scope>
</reference>
<proteinExistence type="inferred from homology"/>
<dbReference type="PANTHER" id="PTHR30455:SF2">
    <property type="entry name" value="TRANSCRIPTIONAL REPRESSOR NRDR"/>
    <property type="match status" value="1"/>
</dbReference>
<evidence type="ECO:0000313" key="8">
    <source>
        <dbReference type="EMBL" id="SVC01249.1"/>
    </source>
</evidence>
<dbReference type="NCBIfam" id="TIGR00244">
    <property type="entry name" value="transcriptional regulator NrdR"/>
    <property type="match status" value="1"/>
</dbReference>
<dbReference type="HAMAP" id="MF_00440">
    <property type="entry name" value="NrdR"/>
    <property type="match status" value="1"/>
</dbReference>
<evidence type="ECO:0000259" key="7">
    <source>
        <dbReference type="PROSITE" id="PS51161"/>
    </source>
</evidence>
<evidence type="ECO:0000256" key="5">
    <source>
        <dbReference type="ARBA" id="ARBA00023125"/>
    </source>
</evidence>
<keyword evidence="6" id="KW-0804">Transcription</keyword>
<sequence>MRCPKCSCIEDKVIDSRSSKEGAIIRRRRECSECKHRFTTYEEIEHQRLMVVKRDGRREEFSREKLLSGISKACQKLPISQLAIEKLADRVYDTIMEGYTGEVPGMAIGEAVMTGLRKIDQVAYVRYASVYWRFEDVDDFVQAVKKLETKHDSATYRLPGF</sequence>
<keyword evidence="2" id="KW-0547">Nucleotide-binding</keyword>
<evidence type="ECO:0000256" key="6">
    <source>
        <dbReference type="ARBA" id="ARBA00023163"/>
    </source>
</evidence>
<dbReference type="GO" id="GO:0005524">
    <property type="term" value="F:ATP binding"/>
    <property type="evidence" value="ECO:0007669"/>
    <property type="project" value="UniProtKB-KW"/>
</dbReference>
<keyword evidence="5" id="KW-0238">DNA-binding</keyword>
<evidence type="ECO:0000256" key="1">
    <source>
        <dbReference type="ARBA" id="ARBA00022491"/>
    </source>
</evidence>
<evidence type="ECO:0000256" key="3">
    <source>
        <dbReference type="ARBA" id="ARBA00022840"/>
    </source>
</evidence>
<keyword evidence="3" id="KW-0067">ATP-binding</keyword>
<organism evidence="8">
    <name type="scientific">marine metagenome</name>
    <dbReference type="NCBI Taxonomy" id="408172"/>
    <lineage>
        <taxon>unclassified sequences</taxon>
        <taxon>metagenomes</taxon>
        <taxon>ecological metagenomes</taxon>
    </lineage>
</organism>
<keyword evidence="1" id="KW-0678">Repressor</keyword>
<evidence type="ECO:0000256" key="4">
    <source>
        <dbReference type="ARBA" id="ARBA00023015"/>
    </source>
</evidence>
<dbReference type="GO" id="GO:0045892">
    <property type="term" value="P:negative regulation of DNA-templated transcription"/>
    <property type="evidence" value="ECO:0007669"/>
    <property type="project" value="InterPro"/>
</dbReference>
<keyword evidence="4" id="KW-0805">Transcription regulation</keyword>